<dbReference type="Proteomes" id="UP000306888">
    <property type="component" value="Unassembled WGS sequence"/>
</dbReference>
<reference evidence="2 3" key="1">
    <citation type="submission" date="2019-04" db="EMBL/GenBank/DDBJ databases">
        <title>Microbes associate with the intestines of laboratory mice.</title>
        <authorList>
            <person name="Navarre W."/>
            <person name="Wong E."/>
            <person name="Huang K."/>
            <person name="Tropini C."/>
            <person name="Ng K."/>
            <person name="Yu B."/>
        </authorList>
    </citation>
    <scope>NUCLEOTIDE SEQUENCE [LARGE SCALE GENOMIC DNA]</scope>
    <source>
        <strain evidence="2 3">NM50_B9-20</strain>
    </source>
</reference>
<keyword evidence="3" id="KW-1185">Reference proteome</keyword>
<evidence type="ECO:0000313" key="3">
    <source>
        <dbReference type="Proteomes" id="UP000306888"/>
    </source>
</evidence>
<dbReference type="EMBL" id="SRYR01000018">
    <property type="protein sequence ID" value="TGY39941.1"/>
    <property type="molecule type" value="Genomic_DNA"/>
</dbReference>
<dbReference type="RefSeq" id="WP_136008268.1">
    <property type="nucleotide sequence ID" value="NZ_SRYR01000018.1"/>
</dbReference>
<dbReference type="AlphaFoldDB" id="A0A4S2DG69"/>
<accession>A0A4S2DG69</accession>
<protein>
    <recommendedName>
        <fullName evidence="1">ESAT-6-like protein</fullName>
    </recommendedName>
</protein>
<comment type="similarity">
    <text evidence="1">Belongs to the WXG100 family.</text>
</comment>
<dbReference type="SUPFAM" id="SSF140453">
    <property type="entry name" value="EsxAB dimer-like"/>
    <property type="match status" value="1"/>
</dbReference>
<name>A0A4S2DG69_9CLOT</name>
<proteinExistence type="inferred from homology"/>
<dbReference type="InterPro" id="IPR036689">
    <property type="entry name" value="ESAT-6-like_sf"/>
</dbReference>
<evidence type="ECO:0000313" key="2">
    <source>
        <dbReference type="EMBL" id="TGY39941.1"/>
    </source>
</evidence>
<sequence>MANQIRMTPEKMRSRASEYTTQANHLQSIITKMDALLRNLQGEWEGNASQAYAARFGELRPGFVKAKDLIDEISTALKSTAQIVEETDNSIASQFRK</sequence>
<dbReference type="OrthoDB" id="4978934at2"/>
<gene>
    <name evidence="2" type="ORF">E5347_16205</name>
</gene>
<evidence type="ECO:0000256" key="1">
    <source>
        <dbReference type="RuleBase" id="RU362001"/>
    </source>
</evidence>
<dbReference type="Gene3D" id="1.10.287.1060">
    <property type="entry name" value="ESAT-6-like"/>
    <property type="match status" value="1"/>
</dbReference>
<comment type="caution">
    <text evidence="2">The sequence shown here is derived from an EMBL/GenBank/DDBJ whole genome shotgun (WGS) entry which is preliminary data.</text>
</comment>
<dbReference type="InterPro" id="IPR010310">
    <property type="entry name" value="T7SS_ESAT-6-like"/>
</dbReference>
<dbReference type="NCBIfam" id="TIGR03930">
    <property type="entry name" value="WXG100_ESAT6"/>
    <property type="match status" value="1"/>
</dbReference>
<dbReference type="Pfam" id="PF06013">
    <property type="entry name" value="WXG100"/>
    <property type="match status" value="1"/>
</dbReference>
<organism evidence="2 3">
    <name type="scientific">Clostridium sartagoforme</name>
    <dbReference type="NCBI Taxonomy" id="84031"/>
    <lineage>
        <taxon>Bacteria</taxon>
        <taxon>Bacillati</taxon>
        <taxon>Bacillota</taxon>
        <taxon>Clostridia</taxon>
        <taxon>Eubacteriales</taxon>
        <taxon>Clostridiaceae</taxon>
        <taxon>Clostridium</taxon>
    </lineage>
</organism>